<keyword evidence="3" id="KW-1185">Reference proteome</keyword>
<feature type="transmembrane region" description="Helical" evidence="1">
    <location>
        <begin position="6"/>
        <end position="25"/>
    </location>
</feature>
<reference evidence="2 3" key="1">
    <citation type="submission" date="2019-08" db="EMBL/GenBank/DDBJ databases">
        <authorList>
            <person name="Peeters C."/>
        </authorList>
    </citation>
    <scope>NUCLEOTIDE SEQUENCE [LARGE SCALE GENOMIC DNA]</scope>
    <source>
        <strain evidence="2 3">LMG 31115</strain>
    </source>
</reference>
<dbReference type="AlphaFoldDB" id="A0A5E4Z931"/>
<keyword evidence="1" id="KW-0812">Transmembrane</keyword>
<name>A0A5E4Z931_9BURK</name>
<evidence type="ECO:0008006" key="4">
    <source>
        <dbReference type="Google" id="ProtNLM"/>
    </source>
</evidence>
<evidence type="ECO:0000313" key="3">
    <source>
        <dbReference type="Proteomes" id="UP000333828"/>
    </source>
</evidence>
<dbReference type="EMBL" id="CABPSI010000007">
    <property type="protein sequence ID" value="VVE57207.1"/>
    <property type="molecule type" value="Genomic_DNA"/>
</dbReference>
<evidence type="ECO:0000256" key="1">
    <source>
        <dbReference type="SAM" id="Phobius"/>
    </source>
</evidence>
<dbReference type="Pfam" id="PF10067">
    <property type="entry name" value="DUF2306"/>
    <property type="match status" value="1"/>
</dbReference>
<evidence type="ECO:0000313" key="2">
    <source>
        <dbReference type="EMBL" id="VVE57207.1"/>
    </source>
</evidence>
<feature type="transmembrane region" description="Helical" evidence="1">
    <location>
        <begin position="34"/>
        <end position="51"/>
    </location>
</feature>
<keyword evidence="1" id="KW-1133">Transmembrane helix</keyword>
<sequence>MTTIVAIHLAAAVAAVMLGIAILMARRGTPRHRWLGRTWAMTMAVTALSSFGIRELNPGHFSWLHALAAWVLVSLVLAIAAIRRGNVVTHRRSMLGLYAGLIVAGVAAVAVPGRVLNETLARWGHEVMTVATVSTTGMASGEGTRE</sequence>
<dbReference type="RefSeq" id="WP_150686481.1">
    <property type="nucleotide sequence ID" value="NZ_CABPSI010000007.1"/>
</dbReference>
<proteinExistence type="predicted"/>
<feature type="transmembrane region" description="Helical" evidence="1">
    <location>
        <begin position="94"/>
        <end position="113"/>
    </location>
</feature>
<accession>A0A5E4Z931</accession>
<feature type="transmembrane region" description="Helical" evidence="1">
    <location>
        <begin position="63"/>
        <end position="82"/>
    </location>
</feature>
<dbReference type="InterPro" id="IPR018750">
    <property type="entry name" value="DUF2306_membrane"/>
</dbReference>
<dbReference type="Proteomes" id="UP000333828">
    <property type="component" value="Unassembled WGS sequence"/>
</dbReference>
<organism evidence="2 3">
    <name type="scientific">Pandoraea iniqua</name>
    <dbReference type="NCBI Taxonomy" id="2508288"/>
    <lineage>
        <taxon>Bacteria</taxon>
        <taxon>Pseudomonadati</taxon>
        <taxon>Pseudomonadota</taxon>
        <taxon>Betaproteobacteria</taxon>
        <taxon>Burkholderiales</taxon>
        <taxon>Burkholderiaceae</taxon>
        <taxon>Pandoraea</taxon>
    </lineage>
</organism>
<keyword evidence="1" id="KW-0472">Membrane</keyword>
<gene>
    <name evidence="2" type="ORF">PIN31115_05155</name>
</gene>
<protein>
    <recommendedName>
        <fullName evidence="4">DUF2306 domain-containing protein</fullName>
    </recommendedName>
</protein>